<dbReference type="OrthoDB" id="194358at2759"/>
<dbReference type="InterPro" id="IPR035994">
    <property type="entry name" value="Nucleoside_phosphorylase_sf"/>
</dbReference>
<comment type="caution">
    <text evidence="5">The sequence shown here is derived from an EMBL/GenBank/DDBJ whole genome shotgun (WGS) entry which is preliminary data.</text>
</comment>
<feature type="compositionally biased region" description="Low complexity" evidence="3">
    <location>
        <begin position="1775"/>
        <end position="1793"/>
    </location>
</feature>
<evidence type="ECO:0000256" key="1">
    <source>
        <dbReference type="ARBA" id="ARBA00022737"/>
    </source>
</evidence>
<dbReference type="InterPro" id="IPR036770">
    <property type="entry name" value="Ankyrin_rpt-contain_sf"/>
</dbReference>
<feature type="compositionally biased region" description="Low complexity" evidence="3">
    <location>
        <begin position="1466"/>
        <end position="1480"/>
    </location>
</feature>
<feature type="compositionally biased region" description="Polar residues" evidence="3">
    <location>
        <begin position="1420"/>
        <end position="1465"/>
    </location>
</feature>
<dbReference type="SUPFAM" id="SSF48403">
    <property type="entry name" value="Ankyrin repeat"/>
    <property type="match status" value="1"/>
</dbReference>
<dbReference type="PANTHER" id="PTHR46082">
    <property type="entry name" value="ATP/GTP-BINDING PROTEIN-RELATED"/>
    <property type="match status" value="1"/>
</dbReference>
<feature type="region of interest" description="Disordered" evidence="3">
    <location>
        <begin position="1754"/>
        <end position="1805"/>
    </location>
</feature>
<dbReference type="GO" id="GO:0009116">
    <property type="term" value="P:nucleoside metabolic process"/>
    <property type="evidence" value="ECO:0007669"/>
    <property type="project" value="InterPro"/>
</dbReference>
<dbReference type="PROSITE" id="PS50088">
    <property type="entry name" value="ANK_REPEAT"/>
    <property type="match status" value="1"/>
</dbReference>
<dbReference type="SUPFAM" id="SSF53167">
    <property type="entry name" value="Purine and uridine phosphorylases"/>
    <property type="match status" value="1"/>
</dbReference>
<feature type="domain" description="Nephrocystin 3-like N-terminal" evidence="4">
    <location>
        <begin position="363"/>
        <end position="525"/>
    </location>
</feature>
<feature type="compositionally biased region" description="Low complexity" evidence="3">
    <location>
        <begin position="1537"/>
        <end position="1550"/>
    </location>
</feature>
<keyword evidence="6" id="KW-1185">Reference proteome</keyword>
<feature type="compositionally biased region" description="Low complexity" evidence="3">
    <location>
        <begin position="1599"/>
        <end position="1619"/>
    </location>
</feature>
<feature type="compositionally biased region" description="Polar residues" evidence="3">
    <location>
        <begin position="1252"/>
        <end position="1291"/>
    </location>
</feature>
<feature type="region of interest" description="Disordered" evidence="3">
    <location>
        <begin position="1357"/>
        <end position="1399"/>
    </location>
</feature>
<dbReference type="PROSITE" id="PS50297">
    <property type="entry name" value="ANK_REP_REGION"/>
    <property type="match status" value="1"/>
</dbReference>
<feature type="compositionally biased region" description="Polar residues" evidence="3">
    <location>
        <begin position="1389"/>
        <end position="1398"/>
    </location>
</feature>
<evidence type="ECO:0000256" key="2">
    <source>
        <dbReference type="PROSITE-ProRule" id="PRU00023"/>
    </source>
</evidence>
<proteinExistence type="predicted"/>
<dbReference type="InterPro" id="IPR056884">
    <property type="entry name" value="NPHP3-like_N"/>
</dbReference>
<dbReference type="EMBL" id="WIGM01000179">
    <property type="protein sequence ID" value="KAF6835360.1"/>
    <property type="molecule type" value="Genomic_DNA"/>
</dbReference>
<feature type="repeat" description="ANK" evidence="2">
    <location>
        <begin position="855"/>
        <end position="883"/>
    </location>
</feature>
<dbReference type="SMART" id="SM00248">
    <property type="entry name" value="ANK"/>
    <property type="match status" value="6"/>
</dbReference>
<dbReference type="Pfam" id="PF12796">
    <property type="entry name" value="Ank_2"/>
    <property type="match status" value="1"/>
</dbReference>
<dbReference type="InterPro" id="IPR053137">
    <property type="entry name" value="NLR-like"/>
</dbReference>
<feature type="compositionally biased region" description="Polar residues" evidence="3">
    <location>
        <begin position="1754"/>
        <end position="1774"/>
    </location>
</feature>
<evidence type="ECO:0000313" key="6">
    <source>
        <dbReference type="Proteomes" id="UP000639643"/>
    </source>
</evidence>
<feature type="compositionally biased region" description="Polar residues" evidence="3">
    <location>
        <begin position="1315"/>
        <end position="1335"/>
    </location>
</feature>
<keyword evidence="1" id="KW-0677">Repeat</keyword>
<dbReference type="SUPFAM" id="SSF52540">
    <property type="entry name" value="P-loop containing nucleoside triphosphate hydrolases"/>
    <property type="match status" value="1"/>
</dbReference>
<keyword evidence="2" id="KW-0040">ANK repeat</keyword>
<protein>
    <submittedName>
        <fullName evidence="5">Ankryin repeat protein</fullName>
    </submittedName>
</protein>
<feature type="region of interest" description="Disordered" evidence="3">
    <location>
        <begin position="1183"/>
        <end position="1210"/>
    </location>
</feature>
<gene>
    <name evidence="5" type="ORF">CMUS01_05811</name>
</gene>
<dbReference type="InterPro" id="IPR027417">
    <property type="entry name" value="P-loop_NTPase"/>
</dbReference>
<feature type="compositionally biased region" description="Low complexity" evidence="3">
    <location>
        <begin position="1129"/>
        <end position="1144"/>
    </location>
</feature>
<dbReference type="PANTHER" id="PTHR46082:SF11">
    <property type="entry name" value="AAA+ ATPASE DOMAIN-CONTAINING PROTEIN-RELATED"/>
    <property type="match status" value="1"/>
</dbReference>
<dbReference type="GO" id="GO:0003824">
    <property type="term" value="F:catalytic activity"/>
    <property type="evidence" value="ECO:0007669"/>
    <property type="project" value="InterPro"/>
</dbReference>
<feature type="region of interest" description="Disordered" evidence="3">
    <location>
        <begin position="1591"/>
        <end position="1643"/>
    </location>
</feature>
<evidence type="ECO:0000313" key="5">
    <source>
        <dbReference type="EMBL" id="KAF6835360.1"/>
    </source>
</evidence>
<feature type="compositionally biased region" description="Polar residues" evidence="3">
    <location>
        <begin position="1794"/>
        <end position="1805"/>
    </location>
</feature>
<accession>A0A8H6KQ12</accession>
<dbReference type="Gene3D" id="1.25.40.20">
    <property type="entry name" value="Ankyrin repeat-containing domain"/>
    <property type="match status" value="2"/>
</dbReference>
<feature type="region of interest" description="Disordered" evidence="3">
    <location>
        <begin position="1537"/>
        <end position="1568"/>
    </location>
</feature>
<dbReference type="Proteomes" id="UP000639643">
    <property type="component" value="Unassembled WGS sequence"/>
</dbReference>
<feature type="compositionally biased region" description="Polar residues" evidence="3">
    <location>
        <begin position="1620"/>
        <end position="1643"/>
    </location>
</feature>
<feature type="region of interest" description="Disordered" evidence="3">
    <location>
        <begin position="1222"/>
        <end position="1335"/>
    </location>
</feature>
<evidence type="ECO:0000256" key="3">
    <source>
        <dbReference type="SAM" id="MobiDB-lite"/>
    </source>
</evidence>
<feature type="region of interest" description="Disordered" evidence="3">
    <location>
        <begin position="1127"/>
        <end position="1155"/>
    </location>
</feature>
<feature type="region of interest" description="Disordered" evidence="3">
    <location>
        <begin position="1415"/>
        <end position="1481"/>
    </location>
</feature>
<evidence type="ECO:0000259" key="4">
    <source>
        <dbReference type="Pfam" id="PF24883"/>
    </source>
</evidence>
<feature type="compositionally biased region" description="Low complexity" evidence="3">
    <location>
        <begin position="1357"/>
        <end position="1384"/>
    </location>
</feature>
<organism evidence="5 6">
    <name type="scientific">Colletotrichum musicola</name>
    <dbReference type="NCBI Taxonomy" id="2175873"/>
    <lineage>
        <taxon>Eukaryota</taxon>
        <taxon>Fungi</taxon>
        <taxon>Dikarya</taxon>
        <taxon>Ascomycota</taxon>
        <taxon>Pezizomycotina</taxon>
        <taxon>Sordariomycetes</taxon>
        <taxon>Hypocreomycetidae</taxon>
        <taxon>Glomerellales</taxon>
        <taxon>Glomerellaceae</taxon>
        <taxon>Colletotrichum</taxon>
        <taxon>Colletotrichum orchidearum species complex</taxon>
    </lineage>
</organism>
<reference evidence="5" key="1">
    <citation type="journal article" date="2020" name="Phytopathology">
        <title>Genome Sequence Resources of Colletotrichum truncatum, C. plurivorum, C. musicola, and C. sojae: Four Species Pathogenic to Soybean (Glycine max).</title>
        <authorList>
            <person name="Rogerio F."/>
            <person name="Boufleur T.R."/>
            <person name="Ciampi-Guillardi M."/>
            <person name="Sukno S.A."/>
            <person name="Thon M.R."/>
            <person name="Massola Junior N.S."/>
            <person name="Baroncelli R."/>
        </authorList>
    </citation>
    <scope>NUCLEOTIDE SEQUENCE</scope>
    <source>
        <strain evidence="5">LFN0074</strain>
    </source>
</reference>
<sequence length="1805" mass="200049">MTWDPVKYTVGWVCAINAEGVAARLFLDETHDPPPSRSENDCNNYSLGRIGKHNVVIASLPDGEYGLVSAAIVARDMLHAFPKVRIGLLVGVAGGAPSDEHDVRLGDVVINSRETLQYDYGKEIQDQPFLMTGHLNRPPIVLRTAVSTLRNDYTLMTAQGRNPIEEAVEQVLHRYPNLRKTHSRPDDTTDRLFRSDFLHGDSGLTSDQAGCSSNAYNLARRKERRDAKSRTEVHYGTIASANRLMKDATTRDRIAKNDGVLCFEMEATGLVNHFPCLIIRGICDYSDTHKNKEWQGFASLVAAACARDLLGRIALTAVEDENPIADTLKAMTAQTRLKEVKEWLNPADPSTNFNDARKVRYRDTGEWLLKSHQFREWEDGDRRQLWLHGMQGCGKTVLAYTIIERVAAKTDGDGVIVRVFFDCRDPTKQSFDSMVRSLLYQLYCSGDEAECDAIYRSLDGKMKEGQPPTDFLMDSLHAALKVRRNPSIVLDALDECSRLHELLNWLTALVKDASLGHVKIVATSRPEDEFKQTMRVLIGEEGCVALSSEDIKADIRSYVQGSLKQRTGFEKWSEDPGVLHRIAKVVTGKADGMFRFAACLLDRLERCPDIQSLEDVLKSVPRDLADIYEKILEQLPREGDLRDRIIRLLQFLVYSNQQLSLDEAVDIVAVQQRGFKKAYRMRRKEHLKGYCSSLVTESIGTRPDGKTLKILKVAHSSVRDYLLETHPETFAEQESYKVIALTCLAYLTSIEEAAGPQDVKRDYHLADYAAQYWMEYVRLSEASEEVVAAATEFLSDKRLLKLWAGLYDKPKAEVRGTALYYSCQNNLPRLSQRLIQATPEELDMHADGEYGYGYPLQAAAREGHLEIVRLLLDSKANINNVGGAYGTALQAACRWHQKDVVELMLSRKGNPNIQAGCDWNALHAAITGPRPPVLMPGEDKTVVATVVAPAEDSEESPKTDVEIVKLLLEKGAEPNADGRYGSALGVALHKNRADLANLLLDHGADANLTMMYNLHTDADGTVTCDEYTPLFLAVSFRMEFVVQRLLEKKANMDVGYKNGRKNTVQTPLEIAKQCGYWEIVDLLEQAAASHQRNSASSAAVQSQVDPAWSPELSYRVEDRVFVKPESTVSSASGSPFGGSATTPSLPSPGSTWRSGLQETVHHGAATAEAQLQSEYQADSPFYSSAQVSQTAPPAVPPFQAPPESQSKLHDPSAFEVSFAQEAHARARGQAQGQIPLQRSRSVGHAGEMGSRELQTSLGPRRSSIQDNESQQAPQSGASTTPGQHHNYQEQYTPGEASAYRTQNPNNPSNPVPSPTCSQLQEPSNSPDSYPNVQGYQTHFHPQNVQYPQATNLGQSYTPAQTHQTQQAQSLATSPTQTQQSSSPSHNYHHSQGYQNQGYQPHIQPQNLQLQQAANPVRTYQPPQTSNPTPAYQMQQAQSFAQPNQGQLQTRNHMQRTQSQPNSYKYQQQAAAQAPQAQQGATKTGYYPTAQFQQHTASQGVAASGQTLQIPQTAHHRVQMNHTGPVSTATHQGQGYNLQQGQQQYPPSQGPARHPQPQRATGVAYPSQTTSQAASYGAYPTFPAAYQPTTDPCQVTSTAQQGQGYNLQQDQQQQQQQQQQHNTLSPYANSQNNWNSQPHQHPYNQAGQVPQAQVANPNTVQTTTQHSQAYNHLQQFAAASAGNNSQAYPYAQTNSNTQPTTQQTQTYPQTQQQYQTLPAVNGQAISTAHQYANTQAQYPNAQTQYPASQAAFANNQTYQATGQQLPSNQAASNGFQPQNPQTSQWQQPGYQQQPTWNVNNTGWRQQ</sequence>
<dbReference type="Gene3D" id="3.40.50.300">
    <property type="entry name" value="P-loop containing nucleotide triphosphate hydrolases"/>
    <property type="match status" value="1"/>
</dbReference>
<dbReference type="Pfam" id="PF24883">
    <property type="entry name" value="NPHP3_N"/>
    <property type="match status" value="1"/>
</dbReference>
<name>A0A8H6KQ12_9PEZI</name>
<dbReference type="Gene3D" id="3.40.50.1580">
    <property type="entry name" value="Nucleoside phosphorylase domain"/>
    <property type="match status" value="1"/>
</dbReference>
<dbReference type="InterPro" id="IPR002110">
    <property type="entry name" value="Ankyrin_rpt"/>
</dbReference>